<dbReference type="InterPro" id="IPR001310">
    <property type="entry name" value="Histidine_triad_HIT"/>
</dbReference>
<dbReference type="PROSITE" id="PS51084">
    <property type="entry name" value="HIT_2"/>
    <property type="match status" value="1"/>
</dbReference>
<dbReference type="Pfam" id="PF01230">
    <property type="entry name" value="HIT"/>
    <property type="match status" value="1"/>
</dbReference>
<organism evidence="5 6">
    <name type="scientific">Mumia zhuanghuii</name>
    <dbReference type="NCBI Taxonomy" id="2585211"/>
    <lineage>
        <taxon>Bacteria</taxon>
        <taxon>Bacillati</taxon>
        <taxon>Actinomycetota</taxon>
        <taxon>Actinomycetes</taxon>
        <taxon>Propionibacteriales</taxon>
        <taxon>Nocardioidaceae</taxon>
        <taxon>Mumia</taxon>
    </lineage>
</organism>
<proteinExistence type="predicted"/>
<sequence length="147" mass="16038">MSTLFSKIIAGEIPGRFVWADEEVVGFLSIGPIRPGHTLVVPRDEVDHWIDADDALLARLSAVAKRIGAAQQEEWDSPRIGTMVAGFEIPHLHVHVWPVWGLDDFGFDKVDPDPSPESLDEAAERLRNRLAAHGHGNHVPADVASAG</sequence>
<dbReference type="AlphaFoldDB" id="A0A5C4MC24"/>
<evidence type="ECO:0000256" key="3">
    <source>
        <dbReference type="PROSITE-ProRule" id="PRU00464"/>
    </source>
</evidence>
<dbReference type="RefSeq" id="WP_139088211.1">
    <property type="nucleotide sequence ID" value="NZ_VDFR01000150.1"/>
</dbReference>
<dbReference type="Gene3D" id="3.30.428.10">
    <property type="entry name" value="HIT-like"/>
    <property type="match status" value="1"/>
</dbReference>
<evidence type="ECO:0000313" key="5">
    <source>
        <dbReference type="EMBL" id="TNC34857.1"/>
    </source>
</evidence>
<feature type="active site" description="Tele-AMP-histidine intermediate" evidence="1">
    <location>
        <position position="93"/>
    </location>
</feature>
<name>A0A5C4MC24_9ACTN</name>
<evidence type="ECO:0000256" key="2">
    <source>
        <dbReference type="PIRSR" id="PIRSR601310-3"/>
    </source>
</evidence>
<dbReference type="PANTHER" id="PTHR46648">
    <property type="entry name" value="HIT FAMILY PROTEIN 1"/>
    <property type="match status" value="1"/>
</dbReference>
<evidence type="ECO:0000313" key="6">
    <source>
        <dbReference type="Proteomes" id="UP000306740"/>
    </source>
</evidence>
<feature type="domain" description="HIT" evidence="4">
    <location>
        <begin position="4"/>
        <end position="107"/>
    </location>
</feature>
<dbReference type="SUPFAM" id="SSF54197">
    <property type="entry name" value="HIT-like"/>
    <property type="match status" value="1"/>
</dbReference>
<dbReference type="GO" id="GO:0003824">
    <property type="term" value="F:catalytic activity"/>
    <property type="evidence" value="ECO:0007669"/>
    <property type="project" value="InterPro"/>
</dbReference>
<dbReference type="EMBL" id="VDFR01000150">
    <property type="protein sequence ID" value="TNC34857.1"/>
    <property type="molecule type" value="Genomic_DNA"/>
</dbReference>
<evidence type="ECO:0000259" key="4">
    <source>
        <dbReference type="PROSITE" id="PS51084"/>
    </source>
</evidence>
<dbReference type="PANTHER" id="PTHR46648:SF1">
    <property type="entry name" value="ADENOSINE 5'-MONOPHOSPHORAMIDASE HNT1"/>
    <property type="match status" value="1"/>
</dbReference>
<dbReference type="InterPro" id="IPR011146">
    <property type="entry name" value="HIT-like"/>
</dbReference>
<dbReference type="Proteomes" id="UP000306740">
    <property type="component" value="Unassembled WGS sequence"/>
</dbReference>
<comment type="caution">
    <text evidence="5">The sequence shown here is derived from an EMBL/GenBank/DDBJ whole genome shotgun (WGS) entry which is preliminary data.</text>
</comment>
<feature type="short sequence motif" description="Histidine triad motif" evidence="2 3">
    <location>
        <begin position="91"/>
        <end position="95"/>
    </location>
</feature>
<accession>A0A5C4MC24</accession>
<dbReference type="PRINTS" id="PR00332">
    <property type="entry name" value="HISTRIAD"/>
</dbReference>
<reference evidence="5 6" key="1">
    <citation type="submission" date="2019-05" db="EMBL/GenBank/DDBJ databases">
        <title>Mumia sp. nov., isolated from the intestinal contents of plateau pika (Ochotona curzoniae) in the Qinghai-Tibet plateau of China.</title>
        <authorList>
            <person name="Tian Z."/>
        </authorList>
    </citation>
    <scope>NUCLEOTIDE SEQUENCE [LARGE SCALE GENOMIC DNA]</scope>
    <source>
        <strain evidence="6">527</strain>
    </source>
</reference>
<evidence type="ECO:0000256" key="1">
    <source>
        <dbReference type="PIRSR" id="PIRSR601310-1"/>
    </source>
</evidence>
<dbReference type="OrthoDB" id="9784774at2"/>
<dbReference type="GO" id="GO:0009117">
    <property type="term" value="P:nucleotide metabolic process"/>
    <property type="evidence" value="ECO:0007669"/>
    <property type="project" value="TreeGrafter"/>
</dbReference>
<dbReference type="InterPro" id="IPR036265">
    <property type="entry name" value="HIT-like_sf"/>
</dbReference>
<gene>
    <name evidence="5" type="ORF">FHE65_27350</name>
</gene>
<protein>
    <submittedName>
        <fullName evidence="5">HIT family protein</fullName>
    </submittedName>
</protein>